<dbReference type="AlphaFoldDB" id="A0AAV7RA97"/>
<dbReference type="Proteomes" id="UP001066276">
    <property type="component" value="Chromosome 5"/>
</dbReference>
<evidence type="ECO:0000313" key="2">
    <source>
        <dbReference type="EMBL" id="KAJ1149736.1"/>
    </source>
</evidence>
<reference evidence="2" key="1">
    <citation type="journal article" date="2022" name="bioRxiv">
        <title>Sequencing and chromosome-scale assembly of the giantPleurodeles waltlgenome.</title>
        <authorList>
            <person name="Brown T."/>
            <person name="Elewa A."/>
            <person name="Iarovenko S."/>
            <person name="Subramanian E."/>
            <person name="Araus A.J."/>
            <person name="Petzold A."/>
            <person name="Susuki M."/>
            <person name="Suzuki K.-i.T."/>
            <person name="Hayashi T."/>
            <person name="Toyoda A."/>
            <person name="Oliveira C."/>
            <person name="Osipova E."/>
            <person name="Leigh N.D."/>
            <person name="Simon A."/>
            <person name="Yun M.H."/>
        </authorList>
    </citation>
    <scope>NUCLEOTIDE SEQUENCE</scope>
    <source>
        <strain evidence="2">20211129_DDA</strain>
        <tissue evidence="2">Liver</tissue>
    </source>
</reference>
<name>A0AAV7RA97_PLEWA</name>
<protein>
    <recommendedName>
        <fullName evidence="4">Androgen receptor</fullName>
    </recommendedName>
</protein>
<dbReference type="EMBL" id="JANPWB010000009">
    <property type="protein sequence ID" value="KAJ1149736.1"/>
    <property type="molecule type" value="Genomic_DNA"/>
</dbReference>
<comment type="caution">
    <text evidence="2">The sequence shown here is derived from an EMBL/GenBank/DDBJ whole genome shotgun (WGS) entry which is preliminary data.</text>
</comment>
<gene>
    <name evidence="2" type="ORF">NDU88_002541</name>
</gene>
<proteinExistence type="predicted"/>
<feature type="region of interest" description="Disordered" evidence="1">
    <location>
        <begin position="23"/>
        <end position="178"/>
    </location>
</feature>
<organism evidence="2 3">
    <name type="scientific">Pleurodeles waltl</name>
    <name type="common">Iberian ribbed newt</name>
    <dbReference type="NCBI Taxonomy" id="8319"/>
    <lineage>
        <taxon>Eukaryota</taxon>
        <taxon>Metazoa</taxon>
        <taxon>Chordata</taxon>
        <taxon>Craniata</taxon>
        <taxon>Vertebrata</taxon>
        <taxon>Euteleostomi</taxon>
        <taxon>Amphibia</taxon>
        <taxon>Batrachia</taxon>
        <taxon>Caudata</taxon>
        <taxon>Salamandroidea</taxon>
        <taxon>Salamandridae</taxon>
        <taxon>Pleurodelinae</taxon>
        <taxon>Pleurodeles</taxon>
    </lineage>
</organism>
<feature type="compositionally biased region" description="Polar residues" evidence="1">
    <location>
        <begin position="37"/>
        <end position="51"/>
    </location>
</feature>
<sequence length="178" mass="18498">MGVPPFRLPPSKESFACRCSTLPIAHSTGSPAADEPPSSNDLTIQTISAELSQGPLAELSAATNRGSAQPEPGKYQRSPGQSMSSAKALRVSEEPVGDQDYQAVQQGPAPEGPEQASLSPGPGLPPHWTEPQHGIMGAPAPRYERQTRGPLPASTKPAQRGRQPHRSQSGAGPATQAA</sequence>
<evidence type="ECO:0008006" key="4">
    <source>
        <dbReference type="Google" id="ProtNLM"/>
    </source>
</evidence>
<evidence type="ECO:0000313" key="3">
    <source>
        <dbReference type="Proteomes" id="UP001066276"/>
    </source>
</evidence>
<accession>A0AAV7RA97</accession>
<keyword evidence="3" id="KW-1185">Reference proteome</keyword>
<evidence type="ECO:0000256" key="1">
    <source>
        <dbReference type="SAM" id="MobiDB-lite"/>
    </source>
</evidence>